<protein>
    <submittedName>
        <fullName evidence="1">Uncharacterized protein</fullName>
    </submittedName>
</protein>
<dbReference type="AlphaFoldDB" id="A0AAX3JN01"/>
<dbReference type="RefSeq" id="WP_242450680.1">
    <property type="nucleotide sequence ID" value="NZ_CP044630.1"/>
</dbReference>
<evidence type="ECO:0000313" key="1">
    <source>
        <dbReference type="EMBL" id="WAZ72296.1"/>
    </source>
</evidence>
<name>A0AAX3JN01_9SPIR</name>
<dbReference type="Proteomes" id="UP001164513">
    <property type="component" value="Plasmid pZSt-lp92"/>
</dbReference>
<keyword evidence="1" id="KW-0614">Plasmid</keyword>
<accession>A0AAX3JN01</accession>
<dbReference type="EMBL" id="CP114721">
    <property type="protein sequence ID" value="WAZ72296.1"/>
    <property type="molecule type" value="Genomic_DNA"/>
</dbReference>
<gene>
    <name evidence="1" type="ORF">O5404_04545</name>
</gene>
<organism evidence="1 2">
    <name type="scientific">Borrelia miyamotoi</name>
    <dbReference type="NCBI Taxonomy" id="47466"/>
    <lineage>
        <taxon>Bacteria</taxon>
        <taxon>Pseudomonadati</taxon>
        <taxon>Spirochaetota</taxon>
        <taxon>Spirochaetia</taxon>
        <taxon>Spirochaetales</taxon>
        <taxon>Borreliaceae</taxon>
        <taxon>Borrelia</taxon>
    </lineage>
</organism>
<proteinExistence type="predicted"/>
<reference evidence="1" key="1">
    <citation type="submission" date="2022-12" db="EMBL/GenBank/DDBJ databases">
        <title>B. miyamotoi WGS.</title>
        <authorList>
            <person name="Gabriele M."/>
            <person name="Kuleshov K.V."/>
            <person name="Hepner S."/>
            <person name="Hoornstra D."/>
            <person name="Hovius J.W."/>
            <person name="Platonov A.E."/>
            <person name="Fingerle V."/>
            <person name="Strube C."/>
        </authorList>
    </citation>
    <scope>NUCLEOTIDE SEQUENCE</scope>
    <source>
        <strain evidence="1">ZStruIII14-9</strain>
        <plasmid evidence="1">pZSt-lp92</plasmid>
    </source>
</reference>
<evidence type="ECO:0000313" key="2">
    <source>
        <dbReference type="Proteomes" id="UP001164513"/>
    </source>
</evidence>
<geneLocation type="plasmid" evidence="1 2">
    <name>pZSt-lp92</name>
</geneLocation>
<sequence>MQNVKLSDISREIGSDDEVFFSLRVHIAKKRNNICIREVVVSEPEFESIMCIHKHYFDAKGKDCQRTYLFQKSKIRFRDNKINIKK</sequence>